<feature type="signal peptide" evidence="3">
    <location>
        <begin position="1"/>
        <end position="15"/>
    </location>
</feature>
<sequence length="226" mass="22228">MRFSTLLGLTLGVLADAAFFATDSENPIVPIEGVIVAGKPTAIKWQPTTSGPITLMLRSGPAENLDRGVVIAASIPNTGSYLWTPPADLPLKPNYAIQISNDAYPGTQVNYSPQFAISGPAPAVSPISTSTSTSASSTITSSVSSPTSTSSTASASSSTSAASSSITTSSNSSTLATSATMTGTSSTAVASKTSALSKVPGATGAATRLGQGLAVVAGVGALVAGL</sequence>
<accession>A0A517L046</accession>
<reference evidence="5 6" key="1">
    <citation type="submission" date="2019-07" db="EMBL/GenBank/DDBJ databases">
        <title>Finished genome of Venturia effusa.</title>
        <authorList>
            <person name="Young C.A."/>
            <person name="Cox M.P."/>
            <person name="Ganley A.R.D."/>
            <person name="David W.J."/>
        </authorList>
    </citation>
    <scope>NUCLEOTIDE SEQUENCE [LARGE SCALE GENOMIC DNA]</scope>
    <source>
        <strain evidence="6">albino</strain>
    </source>
</reference>
<dbReference type="PANTHER" id="PTHR40633">
    <property type="entry name" value="MATRIX PROTEIN, PUTATIVE (AFU_ORTHOLOGUE AFUA_8G05410)-RELATED"/>
    <property type="match status" value="1"/>
</dbReference>
<name>A0A517L046_9PEZI</name>
<evidence type="ECO:0000313" key="5">
    <source>
        <dbReference type="EMBL" id="QDS68966.1"/>
    </source>
</evidence>
<evidence type="ECO:0000256" key="1">
    <source>
        <dbReference type="ARBA" id="ARBA00022729"/>
    </source>
</evidence>
<dbReference type="Pfam" id="PF10342">
    <property type="entry name" value="Kre9_KNH"/>
    <property type="match status" value="1"/>
</dbReference>
<dbReference type="OrthoDB" id="4094614at2759"/>
<evidence type="ECO:0000259" key="4">
    <source>
        <dbReference type="Pfam" id="PF10342"/>
    </source>
</evidence>
<dbReference type="AlphaFoldDB" id="A0A517L046"/>
<proteinExistence type="predicted"/>
<evidence type="ECO:0000256" key="3">
    <source>
        <dbReference type="SAM" id="SignalP"/>
    </source>
</evidence>
<feature type="domain" description="Yeast cell wall synthesis Kre9/Knh1-like N-terminal" evidence="4">
    <location>
        <begin position="34"/>
        <end position="117"/>
    </location>
</feature>
<dbReference type="InterPro" id="IPR052982">
    <property type="entry name" value="SRP1/TIP1-like"/>
</dbReference>
<dbReference type="STRING" id="50376.A0A517L046"/>
<gene>
    <name evidence="5" type="ORF">FKW77_008878</name>
</gene>
<dbReference type="PANTHER" id="PTHR40633:SF1">
    <property type="entry name" value="GPI ANCHORED SERINE-THREONINE RICH PROTEIN (AFU_ORTHOLOGUE AFUA_1G03630)"/>
    <property type="match status" value="1"/>
</dbReference>
<organism evidence="5 6">
    <name type="scientific">Venturia effusa</name>
    <dbReference type="NCBI Taxonomy" id="50376"/>
    <lineage>
        <taxon>Eukaryota</taxon>
        <taxon>Fungi</taxon>
        <taxon>Dikarya</taxon>
        <taxon>Ascomycota</taxon>
        <taxon>Pezizomycotina</taxon>
        <taxon>Dothideomycetes</taxon>
        <taxon>Pleosporomycetidae</taxon>
        <taxon>Venturiales</taxon>
        <taxon>Venturiaceae</taxon>
        <taxon>Venturia</taxon>
    </lineage>
</organism>
<dbReference type="EMBL" id="CP042186">
    <property type="protein sequence ID" value="QDS68966.1"/>
    <property type="molecule type" value="Genomic_DNA"/>
</dbReference>
<protein>
    <recommendedName>
        <fullName evidence="4">Yeast cell wall synthesis Kre9/Knh1-like N-terminal domain-containing protein</fullName>
    </recommendedName>
</protein>
<evidence type="ECO:0000313" key="6">
    <source>
        <dbReference type="Proteomes" id="UP000316270"/>
    </source>
</evidence>
<feature type="chain" id="PRO_5022139892" description="Yeast cell wall synthesis Kre9/Knh1-like N-terminal domain-containing protein" evidence="3">
    <location>
        <begin position="16"/>
        <end position="226"/>
    </location>
</feature>
<evidence type="ECO:0000256" key="2">
    <source>
        <dbReference type="SAM" id="MobiDB-lite"/>
    </source>
</evidence>
<dbReference type="InterPro" id="IPR018466">
    <property type="entry name" value="Kre9/Knh1-like_N"/>
</dbReference>
<dbReference type="Proteomes" id="UP000316270">
    <property type="component" value="Chromosome 2"/>
</dbReference>
<feature type="region of interest" description="Disordered" evidence="2">
    <location>
        <begin position="126"/>
        <end position="178"/>
    </location>
</feature>
<keyword evidence="6" id="KW-1185">Reference proteome</keyword>
<keyword evidence="1 3" id="KW-0732">Signal</keyword>